<gene>
    <name evidence="3" type="ORF">OKIOD_LOCUS811</name>
</gene>
<evidence type="ECO:0000256" key="1">
    <source>
        <dbReference type="SAM" id="MobiDB-lite"/>
    </source>
</evidence>
<feature type="transmembrane region" description="Helical" evidence="2">
    <location>
        <begin position="158"/>
        <end position="178"/>
    </location>
</feature>
<feature type="transmembrane region" description="Helical" evidence="2">
    <location>
        <begin position="190"/>
        <end position="210"/>
    </location>
</feature>
<feature type="compositionally biased region" description="Basic residues" evidence="1">
    <location>
        <begin position="27"/>
        <end position="37"/>
    </location>
</feature>
<evidence type="ECO:0000313" key="3">
    <source>
        <dbReference type="EMBL" id="CAG5079432.1"/>
    </source>
</evidence>
<feature type="compositionally biased region" description="Low complexity" evidence="1">
    <location>
        <begin position="61"/>
        <end position="71"/>
    </location>
</feature>
<name>A0ABN7RNB9_OIKDI</name>
<feature type="compositionally biased region" description="Basic and acidic residues" evidence="1">
    <location>
        <begin position="1"/>
        <end position="26"/>
    </location>
</feature>
<accession>A0ABN7RNB9</accession>
<dbReference type="Proteomes" id="UP001158576">
    <property type="component" value="Chromosome PAR"/>
</dbReference>
<keyword evidence="4" id="KW-1185">Reference proteome</keyword>
<proteinExistence type="predicted"/>
<feature type="compositionally biased region" description="Polar residues" evidence="1">
    <location>
        <begin position="41"/>
        <end position="53"/>
    </location>
</feature>
<feature type="region of interest" description="Disordered" evidence="1">
    <location>
        <begin position="1"/>
        <end position="71"/>
    </location>
</feature>
<sequence>MEKQELPQRKAPEPEDEDKVIKEKEKQKHKHPTRQRKLSIQIPTTEKVSQNAVSPIKPARSNSISSSKSTVSVRQSDIKLSKYDEKSAFAISATSQNARRHSIKKQKVATLIEEANENEETGPQQASVDELKHHLKNYVKEECANETERLLHLYTISLAYLFGISLLLLVLSSINIFLPFDSNNQLTSHVAFDTIMLVFLVLIAWMGAYFKDAEFYKKILKAQRFQNLRNGFIEKEIAELNYTIAQNAL</sequence>
<keyword evidence="2" id="KW-0472">Membrane</keyword>
<protein>
    <submittedName>
        <fullName evidence="3">Oidioi.mRNA.OKI2018_I69.PAR.g9253.t1.cds</fullName>
    </submittedName>
</protein>
<keyword evidence="2" id="KW-1133">Transmembrane helix</keyword>
<reference evidence="3 4" key="1">
    <citation type="submission" date="2021-04" db="EMBL/GenBank/DDBJ databases">
        <authorList>
            <person name="Bliznina A."/>
        </authorList>
    </citation>
    <scope>NUCLEOTIDE SEQUENCE [LARGE SCALE GENOMIC DNA]</scope>
</reference>
<evidence type="ECO:0000256" key="2">
    <source>
        <dbReference type="SAM" id="Phobius"/>
    </source>
</evidence>
<dbReference type="EMBL" id="OU015568">
    <property type="protein sequence ID" value="CAG5079432.1"/>
    <property type="molecule type" value="Genomic_DNA"/>
</dbReference>
<organism evidence="3 4">
    <name type="scientific">Oikopleura dioica</name>
    <name type="common">Tunicate</name>
    <dbReference type="NCBI Taxonomy" id="34765"/>
    <lineage>
        <taxon>Eukaryota</taxon>
        <taxon>Metazoa</taxon>
        <taxon>Chordata</taxon>
        <taxon>Tunicata</taxon>
        <taxon>Appendicularia</taxon>
        <taxon>Copelata</taxon>
        <taxon>Oikopleuridae</taxon>
        <taxon>Oikopleura</taxon>
    </lineage>
</organism>
<keyword evidence="2" id="KW-0812">Transmembrane</keyword>
<evidence type="ECO:0000313" key="4">
    <source>
        <dbReference type="Proteomes" id="UP001158576"/>
    </source>
</evidence>